<feature type="domain" description="PPM-type phosphatase" evidence="5">
    <location>
        <begin position="34"/>
        <end position="444"/>
    </location>
</feature>
<evidence type="ECO:0000313" key="7">
    <source>
        <dbReference type="RefSeq" id="XP_014672030.1"/>
    </source>
</evidence>
<dbReference type="SMART" id="SM00332">
    <property type="entry name" value="PP2Cc"/>
    <property type="match status" value="1"/>
</dbReference>
<comment type="similarity">
    <text evidence="4">Belongs to the PP2C family.</text>
</comment>
<proteinExistence type="inferred from homology"/>
<dbReference type="PANTHER" id="PTHR13832">
    <property type="entry name" value="PROTEIN PHOSPHATASE 2C"/>
    <property type="match status" value="1"/>
</dbReference>
<dbReference type="InterPro" id="IPR036457">
    <property type="entry name" value="PPM-type-like_dom_sf"/>
</dbReference>
<organism evidence="6 7">
    <name type="scientific">Priapulus caudatus</name>
    <name type="common">Priapulid worm</name>
    <dbReference type="NCBI Taxonomy" id="37621"/>
    <lineage>
        <taxon>Eukaryota</taxon>
        <taxon>Metazoa</taxon>
        <taxon>Ecdysozoa</taxon>
        <taxon>Scalidophora</taxon>
        <taxon>Priapulida</taxon>
        <taxon>Priapulimorpha</taxon>
        <taxon>Priapulimorphida</taxon>
        <taxon>Priapulidae</taxon>
        <taxon>Priapulus</taxon>
    </lineage>
</organism>
<keyword evidence="3 4" id="KW-0904">Protein phosphatase</keyword>
<evidence type="ECO:0000256" key="2">
    <source>
        <dbReference type="ARBA" id="ARBA00022801"/>
    </source>
</evidence>
<keyword evidence="2 4" id="KW-0378">Hydrolase</keyword>
<keyword evidence="6" id="KW-1185">Reference proteome</keyword>
<dbReference type="Proteomes" id="UP000695022">
    <property type="component" value="Unplaced"/>
</dbReference>
<evidence type="ECO:0000256" key="1">
    <source>
        <dbReference type="ARBA" id="ARBA00022723"/>
    </source>
</evidence>
<dbReference type="PROSITE" id="PS01032">
    <property type="entry name" value="PPM_1"/>
    <property type="match status" value="1"/>
</dbReference>
<dbReference type="PANTHER" id="PTHR13832:SF792">
    <property type="entry name" value="GM14286P"/>
    <property type="match status" value="1"/>
</dbReference>
<dbReference type="InterPro" id="IPR015655">
    <property type="entry name" value="PP2C"/>
</dbReference>
<evidence type="ECO:0000313" key="6">
    <source>
        <dbReference type="Proteomes" id="UP000695022"/>
    </source>
</evidence>
<accession>A0ABM1EIK9</accession>
<reference evidence="7" key="1">
    <citation type="submission" date="2025-08" db="UniProtKB">
        <authorList>
            <consortium name="RefSeq"/>
        </authorList>
    </citation>
    <scope>IDENTIFICATION</scope>
</reference>
<dbReference type="SUPFAM" id="SSF81606">
    <property type="entry name" value="PP2C-like"/>
    <property type="match status" value="1"/>
</dbReference>
<dbReference type="PROSITE" id="PS51746">
    <property type="entry name" value="PPM_2"/>
    <property type="match status" value="1"/>
</dbReference>
<dbReference type="RefSeq" id="XP_014672030.1">
    <property type="nucleotide sequence ID" value="XM_014816544.1"/>
</dbReference>
<dbReference type="Pfam" id="PF00481">
    <property type="entry name" value="PP2C"/>
    <property type="match status" value="1"/>
</dbReference>
<sequence>APPRHSCPKLTPRQVSNIIRQNDVTAEPDSRCAVKYFEYNQLAANHPIEDRRAEAKCLKTPGMLFGIFDGHGGTACAQAVSERLFEYVAVSLLPQDVLEDCSRAMKSDALPFDLLEWYRNDADYTNIELAGVYRRSLERYIDETLSAMDVDEFDMAAALEMAALRLDADIGHEVLSSGGGGERMHVNLESLEAAFSGCTACVAHVDGPHLHVANVGDSRAVVGYLDDNDAWAAAAMSRDHCAENADEVARVRAEHAVEERHTVIKSERLLGELIPLRAFGDFRYKWSKATLQSMLADTRQSRLLIPQHYASPPYLTARPEVAYRRLTARDKFLVMATDGLWEQLDSEKVVRLVAEHVSGAQTLDPYVTHKEPITFGEVNGGLLARKTGLANRAVDTNVASHLIRNALGLTDRGVDHGKLSMMLSLPAEVTRNFRDDITVTVIYFDGDYLAHN</sequence>
<gene>
    <name evidence="7" type="primary">LOC106812627</name>
</gene>
<dbReference type="CDD" id="cd00143">
    <property type="entry name" value="PP2Cc"/>
    <property type="match status" value="1"/>
</dbReference>
<dbReference type="Gene3D" id="3.60.40.10">
    <property type="entry name" value="PPM-type phosphatase domain"/>
    <property type="match status" value="1"/>
</dbReference>
<keyword evidence="1" id="KW-0479">Metal-binding</keyword>
<dbReference type="InterPro" id="IPR000222">
    <property type="entry name" value="PP2C_BS"/>
</dbReference>
<feature type="non-terminal residue" evidence="7">
    <location>
        <position position="1"/>
    </location>
</feature>
<dbReference type="GeneID" id="106812627"/>
<evidence type="ECO:0000256" key="4">
    <source>
        <dbReference type="RuleBase" id="RU003465"/>
    </source>
</evidence>
<evidence type="ECO:0000256" key="3">
    <source>
        <dbReference type="ARBA" id="ARBA00022912"/>
    </source>
</evidence>
<name>A0ABM1EIK9_PRICU</name>
<dbReference type="InterPro" id="IPR001932">
    <property type="entry name" value="PPM-type_phosphatase-like_dom"/>
</dbReference>
<protein>
    <submittedName>
        <fullName evidence="7">Pyruvate dehydrogenase [acetyl-transferring]-phosphatase 1, mitochondrial-like</fullName>
    </submittedName>
</protein>
<evidence type="ECO:0000259" key="5">
    <source>
        <dbReference type="PROSITE" id="PS51746"/>
    </source>
</evidence>